<dbReference type="InterPro" id="IPR012677">
    <property type="entry name" value="Nucleotide-bd_a/b_plait_sf"/>
</dbReference>
<dbReference type="PANTHER" id="PTHR13798">
    <property type="entry name" value="RNA BINDING MOTIF RBM PROTEIN -RELATED"/>
    <property type="match status" value="1"/>
</dbReference>
<protein>
    <submittedName>
        <fullName evidence="7">Peptidyl-prolyl cis-trans isomerase</fullName>
    </submittedName>
</protein>
<dbReference type="GO" id="GO:0016853">
    <property type="term" value="F:isomerase activity"/>
    <property type="evidence" value="ECO:0007669"/>
    <property type="project" value="UniProtKB-KW"/>
</dbReference>
<keyword evidence="7" id="KW-0413">Isomerase</keyword>
<dbReference type="AlphaFoldDB" id="A0A2K3MQN0"/>
<sequence>MFTSVEDFIDGNVSLTKMLRNSGLDDPKFPTLVFECNLDERVTDRVLYDILIQAGRVVDLHIVKDKESEKPKGFAFAEYETEEIADYAVKLFSGLVTLYKRTLKFAISGRDKNTPNSSTATTPTSNSSQRPRPYPVQVQINSSENFQHPTRQSIPDRFSDHAVNYSQVPPPHRVTDQPSGYGSHYSSNHMDYSRRAFGEALDNATRSSSRSRRPDGNVNARYPISASVLSKAIVVVGVPKFFVIQVKLHSYRRFLIACSE</sequence>
<comment type="caution">
    <text evidence="7">The sequence shown here is derived from an EMBL/GenBank/DDBJ whole genome shotgun (WGS) entry which is preliminary data.</text>
</comment>
<dbReference type="Pfam" id="PF00076">
    <property type="entry name" value="RRM_1"/>
    <property type="match status" value="1"/>
</dbReference>
<gene>
    <name evidence="7" type="ORF">L195_g016262</name>
</gene>
<proteinExistence type="predicted"/>
<keyword evidence="2 4" id="KW-0694">RNA-binding</keyword>
<dbReference type="InterPro" id="IPR035979">
    <property type="entry name" value="RBD_domain_sf"/>
</dbReference>
<feature type="domain" description="RRM" evidence="6">
    <location>
        <begin position="31"/>
        <end position="110"/>
    </location>
</feature>
<dbReference type="GO" id="GO:0003723">
    <property type="term" value="F:RNA binding"/>
    <property type="evidence" value="ECO:0007669"/>
    <property type="project" value="UniProtKB-UniRule"/>
</dbReference>
<dbReference type="PROSITE" id="PS50102">
    <property type="entry name" value="RRM"/>
    <property type="match status" value="1"/>
</dbReference>
<comment type="subcellular location">
    <subcellularLocation>
        <location evidence="1">Nucleus</location>
        <location evidence="1">Nucleoplasm</location>
    </subcellularLocation>
</comment>
<evidence type="ECO:0000256" key="2">
    <source>
        <dbReference type="ARBA" id="ARBA00022884"/>
    </source>
</evidence>
<keyword evidence="3" id="KW-0539">Nucleus</keyword>
<evidence type="ECO:0000256" key="1">
    <source>
        <dbReference type="ARBA" id="ARBA00004642"/>
    </source>
</evidence>
<dbReference type="PANTHER" id="PTHR13798:SF11">
    <property type="entry name" value="RNA-BINDING PROTEIN 7-RELATED"/>
    <property type="match status" value="1"/>
</dbReference>
<name>A0A2K3MQN0_TRIPR</name>
<dbReference type="SMART" id="SM00360">
    <property type="entry name" value="RRM"/>
    <property type="match status" value="1"/>
</dbReference>
<evidence type="ECO:0000256" key="5">
    <source>
        <dbReference type="SAM" id="MobiDB-lite"/>
    </source>
</evidence>
<organism evidence="7 8">
    <name type="scientific">Trifolium pratense</name>
    <name type="common">Red clover</name>
    <dbReference type="NCBI Taxonomy" id="57577"/>
    <lineage>
        <taxon>Eukaryota</taxon>
        <taxon>Viridiplantae</taxon>
        <taxon>Streptophyta</taxon>
        <taxon>Embryophyta</taxon>
        <taxon>Tracheophyta</taxon>
        <taxon>Spermatophyta</taxon>
        <taxon>Magnoliopsida</taxon>
        <taxon>eudicotyledons</taxon>
        <taxon>Gunneridae</taxon>
        <taxon>Pentapetalae</taxon>
        <taxon>rosids</taxon>
        <taxon>fabids</taxon>
        <taxon>Fabales</taxon>
        <taxon>Fabaceae</taxon>
        <taxon>Papilionoideae</taxon>
        <taxon>50 kb inversion clade</taxon>
        <taxon>NPAAA clade</taxon>
        <taxon>Hologalegina</taxon>
        <taxon>IRL clade</taxon>
        <taxon>Trifolieae</taxon>
        <taxon>Trifolium</taxon>
    </lineage>
</organism>
<dbReference type="InterPro" id="IPR052285">
    <property type="entry name" value="NEXT_complex_subunit"/>
</dbReference>
<evidence type="ECO:0000256" key="3">
    <source>
        <dbReference type="ARBA" id="ARBA00023242"/>
    </source>
</evidence>
<dbReference type="EMBL" id="ASHM01011206">
    <property type="protein sequence ID" value="PNX93113.1"/>
    <property type="molecule type" value="Genomic_DNA"/>
</dbReference>
<accession>A0A2K3MQN0</accession>
<dbReference type="STRING" id="57577.A0A2K3MQN0"/>
<reference evidence="7 8" key="2">
    <citation type="journal article" date="2017" name="Front. Plant Sci.">
        <title>Gene Classification and Mining of Molecular Markers Useful in Red Clover (Trifolium pratense) Breeding.</title>
        <authorList>
            <person name="Istvanek J."/>
            <person name="Dluhosova J."/>
            <person name="Dluhos P."/>
            <person name="Patkova L."/>
            <person name="Nedelnik J."/>
            <person name="Repkova J."/>
        </authorList>
    </citation>
    <scope>NUCLEOTIDE SEQUENCE [LARGE SCALE GENOMIC DNA]</scope>
    <source>
        <strain evidence="8">cv. Tatra</strain>
        <tissue evidence="7">Young leaves</tissue>
    </source>
</reference>
<feature type="region of interest" description="Disordered" evidence="5">
    <location>
        <begin position="109"/>
        <end position="134"/>
    </location>
</feature>
<evidence type="ECO:0000259" key="6">
    <source>
        <dbReference type="PROSITE" id="PS50102"/>
    </source>
</evidence>
<evidence type="ECO:0000313" key="8">
    <source>
        <dbReference type="Proteomes" id="UP000236291"/>
    </source>
</evidence>
<feature type="compositionally biased region" description="Low complexity" evidence="5">
    <location>
        <begin position="114"/>
        <end position="128"/>
    </location>
</feature>
<feature type="region of interest" description="Disordered" evidence="5">
    <location>
        <begin position="161"/>
        <end position="188"/>
    </location>
</feature>
<dbReference type="GO" id="GO:0005654">
    <property type="term" value="C:nucleoplasm"/>
    <property type="evidence" value="ECO:0007669"/>
    <property type="project" value="UniProtKB-SubCell"/>
</dbReference>
<dbReference type="Proteomes" id="UP000236291">
    <property type="component" value="Unassembled WGS sequence"/>
</dbReference>
<evidence type="ECO:0000313" key="7">
    <source>
        <dbReference type="EMBL" id="PNX93113.1"/>
    </source>
</evidence>
<dbReference type="InterPro" id="IPR000504">
    <property type="entry name" value="RRM_dom"/>
</dbReference>
<reference evidence="7 8" key="1">
    <citation type="journal article" date="2014" name="Am. J. Bot.">
        <title>Genome assembly and annotation for red clover (Trifolium pratense; Fabaceae).</title>
        <authorList>
            <person name="Istvanek J."/>
            <person name="Jaros M."/>
            <person name="Krenek A."/>
            <person name="Repkova J."/>
        </authorList>
    </citation>
    <scope>NUCLEOTIDE SEQUENCE [LARGE SCALE GENOMIC DNA]</scope>
    <source>
        <strain evidence="8">cv. Tatra</strain>
        <tissue evidence="7">Young leaves</tissue>
    </source>
</reference>
<dbReference type="Gene3D" id="3.30.70.330">
    <property type="match status" value="1"/>
</dbReference>
<feature type="compositionally biased region" description="Polar residues" evidence="5">
    <location>
        <begin position="176"/>
        <end position="188"/>
    </location>
</feature>
<dbReference type="SUPFAM" id="SSF54928">
    <property type="entry name" value="RNA-binding domain, RBD"/>
    <property type="match status" value="1"/>
</dbReference>
<evidence type="ECO:0000256" key="4">
    <source>
        <dbReference type="PROSITE-ProRule" id="PRU00176"/>
    </source>
</evidence>